<evidence type="ECO:0000256" key="7">
    <source>
        <dbReference type="ARBA" id="ARBA00061566"/>
    </source>
</evidence>
<evidence type="ECO:0000256" key="1">
    <source>
        <dbReference type="ARBA" id="ARBA00011245"/>
    </source>
</evidence>
<keyword evidence="15" id="KW-1185">Reference proteome</keyword>
<comment type="caution">
    <text evidence="14">The sequence shown here is derived from an EMBL/GenBank/DDBJ whole genome shotgun (WGS) entry which is preliminary data.</text>
</comment>
<reference evidence="14 15" key="1">
    <citation type="submission" date="2020-04" db="EMBL/GenBank/DDBJ databases">
        <authorList>
            <consortium name="Desulfovibrio sp. FSS-1 genome sequencing consortium"/>
            <person name="Shimoshige H."/>
            <person name="Kobayashi H."/>
            <person name="Maekawa T."/>
        </authorList>
    </citation>
    <scope>NUCLEOTIDE SEQUENCE [LARGE SCALE GENOMIC DNA]</scope>
    <source>
        <strain evidence="14 15">SIID29052-01</strain>
    </source>
</reference>
<proteinExistence type="inferred from homology"/>
<dbReference type="AlphaFoldDB" id="A0A6V8LLC8"/>
<comment type="pathway">
    <text evidence="6 11">Aromatic compound metabolism; phenylacetate degradation.</text>
</comment>
<dbReference type="Pfam" id="PF14535">
    <property type="entry name" value="AMP-binding_C_2"/>
    <property type="match status" value="1"/>
</dbReference>
<evidence type="ECO:0000313" key="15">
    <source>
        <dbReference type="Proteomes" id="UP000494245"/>
    </source>
</evidence>
<protein>
    <recommendedName>
        <fullName evidence="9 11">Phenylacetate-coenzyme A ligase</fullName>
        <ecNumber evidence="8 11">6.2.1.30</ecNumber>
    </recommendedName>
    <alternativeName>
        <fullName evidence="10 11">Phenylacetyl-CoA ligase</fullName>
    </alternativeName>
</protein>
<dbReference type="GO" id="GO:0000166">
    <property type="term" value="F:nucleotide binding"/>
    <property type="evidence" value="ECO:0007669"/>
    <property type="project" value="UniProtKB-KW"/>
</dbReference>
<dbReference type="Proteomes" id="UP000494245">
    <property type="component" value="Unassembled WGS sequence"/>
</dbReference>
<keyword evidence="4 11" id="KW-0436">Ligase</keyword>
<dbReference type="GO" id="GO:0010124">
    <property type="term" value="P:phenylacetate catabolic process"/>
    <property type="evidence" value="ECO:0007669"/>
    <property type="project" value="UniProtKB-UniRule"/>
</dbReference>
<accession>A0A6V8LLC8</accession>
<dbReference type="PANTHER" id="PTHR43439">
    <property type="entry name" value="PHENYLACETATE-COENZYME A LIGASE"/>
    <property type="match status" value="1"/>
</dbReference>
<dbReference type="InterPro" id="IPR042099">
    <property type="entry name" value="ANL_N_sf"/>
</dbReference>
<feature type="domain" description="AMP-dependent ligase C-terminal" evidence="13">
    <location>
        <begin position="332"/>
        <end position="428"/>
    </location>
</feature>
<dbReference type="Pfam" id="PF00501">
    <property type="entry name" value="AMP-binding"/>
    <property type="match status" value="1"/>
</dbReference>
<dbReference type="InterPro" id="IPR028154">
    <property type="entry name" value="AMP-dep_Lig_C"/>
</dbReference>
<evidence type="ECO:0000256" key="8">
    <source>
        <dbReference type="ARBA" id="ARBA00066629"/>
    </source>
</evidence>
<evidence type="ECO:0000259" key="12">
    <source>
        <dbReference type="Pfam" id="PF00501"/>
    </source>
</evidence>
<gene>
    <name evidence="14" type="primary">paaK_2</name>
    <name evidence="14" type="ORF">NNJEOMEG_00329</name>
</gene>
<dbReference type="RefSeq" id="WP_173080639.1">
    <property type="nucleotide sequence ID" value="NZ_BLTE01000001.1"/>
</dbReference>
<comment type="function">
    <text evidence="11">Catalyzes the activation of phenylacetic acid (PA) to phenylacetyl-CoA (PA-CoA).</text>
</comment>
<keyword evidence="5 11" id="KW-0547">Nucleotide-binding</keyword>
<dbReference type="GO" id="GO:0047475">
    <property type="term" value="F:phenylacetate-CoA ligase activity"/>
    <property type="evidence" value="ECO:0007669"/>
    <property type="project" value="UniProtKB-EC"/>
</dbReference>
<dbReference type="FunFam" id="3.40.50.12780:FF:000016">
    <property type="entry name" value="Phenylacetate-coenzyme A ligase"/>
    <property type="match status" value="1"/>
</dbReference>
<organism evidence="14 15">
    <name type="scientific">Fundidesulfovibrio magnetotacticus</name>
    <dbReference type="NCBI Taxonomy" id="2730080"/>
    <lineage>
        <taxon>Bacteria</taxon>
        <taxon>Pseudomonadati</taxon>
        <taxon>Thermodesulfobacteriota</taxon>
        <taxon>Desulfovibrionia</taxon>
        <taxon>Desulfovibrionales</taxon>
        <taxon>Desulfovibrionaceae</taxon>
        <taxon>Fundidesulfovibrio</taxon>
    </lineage>
</organism>
<evidence type="ECO:0000256" key="10">
    <source>
        <dbReference type="ARBA" id="ARBA00075111"/>
    </source>
</evidence>
<dbReference type="Gene3D" id="3.40.50.12780">
    <property type="entry name" value="N-terminal domain of ligase-like"/>
    <property type="match status" value="1"/>
</dbReference>
<dbReference type="InterPro" id="IPR011880">
    <property type="entry name" value="PA_CoA_ligase"/>
</dbReference>
<comment type="subunit">
    <text evidence="1">Monomer.</text>
</comment>
<evidence type="ECO:0000256" key="9">
    <source>
        <dbReference type="ARBA" id="ARBA00068695"/>
    </source>
</evidence>
<dbReference type="PIRSF" id="PIRSF006444">
    <property type="entry name" value="PaaK"/>
    <property type="match status" value="1"/>
</dbReference>
<comment type="catalytic activity">
    <reaction evidence="11">
        <text>2-phenylacetate + ATP + CoA = phenylacetyl-CoA + AMP + diphosphate</text>
        <dbReference type="Rhea" id="RHEA:20956"/>
        <dbReference type="ChEBI" id="CHEBI:18401"/>
        <dbReference type="ChEBI" id="CHEBI:30616"/>
        <dbReference type="ChEBI" id="CHEBI:33019"/>
        <dbReference type="ChEBI" id="CHEBI:57287"/>
        <dbReference type="ChEBI" id="CHEBI:57390"/>
        <dbReference type="ChEBI" id="CHEBI:456215"/>
        <dbReference type="EC" id="6.2.1.30"/>
    </reaction>
</comment>
<sequence>MRYDPAEFLARDDISRLQLSRLRTTCERAARSRLYARKFREHGVAPEDIKSLDDLRRLPFTTKQDLRESYPDGLNTVPADQMVRLHVSSGTTGTPTVVYHTASDVRWWSSLVARCMRMVGMTPADVFQNTTSYGLFTGGLGMHYGAELLGCMAIPMGAGNTQRQVKLIQDFKVTALHIIPSYALYLADYLARQGLDPRSLGLRIALVGAEPYSEETRRRLEDIFGFKAFNSYGLSEMNGPGVAFECREQNGMHLWEDAYLCEVIDPVTLEPARPGQVGELVLTTLCREGMPIVRYRTRDLTRVLPGPCPCGREHLRIDRITGRSDDLIIIKGVNIYPIQIEQVLMSLPEVGQNYLIELTREGHIDQIRVKAEVREEFFVEDMRALAALRERIAHRLRDEILVTPKVDLVEPNSLPKSEGKAVRVVDLRGKE</sequence>
<dbReference type="CDD" id="cd05913">
    <property type="entry name" value="PaaK"/>
    <property type="match status" value="1"/>
</dbReference>
<name>A0A6V8LLC8_9BACT</name>
<dbReference type="EC" id="6.2.1.30" evidence="8 11"/>
<evidence type="ECO:0000256" key="6">
    <source>
        <dbReference type="ARBA" id="ARBA00060591"/>
    </source>
</evidence>
<dbReference type="SUPFAM" id="SSF56801">
    <property type="entry name" value="Acetyl-CoA synthetase-like"/>
    <property type="match status" value="1"/>
</dbReference>
<evidence type="ECO:0000256" key="3">
    <source>
        <dbReference type="ARBA" id="ARBA00022553"/>
    </source>
</evidence>
<keyword evidence="3" id="KW-0597">Phosphoprotein</keyword>
<dbReference type="InterPro" id="IPR051414">
    <property type="entry name" value="Adenylate-forming_Reductase"/>
</dbReference>
<reference evidence="14 15" key="2">
    <citation type="submission" date="2020-05" db="EMBL/GenBank/DDBJ databases">
        <title>Draft genome sequence of Desulfovibrio sp. strainFSS-1.</title>
        <authorList>
            <person name="Shimoshige H."/>
            <person name="Kobayashi H."/>
            <person name="Maekawa T."/>
        </authorList>
    </citation>
    <scope>NUCLEOTIDE SEQUENCE [LARGE SCALE GENOMIC DNA]</scope>
    <source>
        <strain evidence="14 15">SIID29052-01</strain>
    </source>
</reference>
<evidence type="ECO:0000259" key="13">
    <source>
        <dbReference type="Pfam" id="PF14535"/>
    </source>
</evidence>
<evidence type="ECO:0000256" key="5">
    <source>
        <dbReference type="ARBA" id="ARBA00022741"/>
    </source>
</evidence>
<evidence type="ECO:0000256" key="11">
    <source>
        <dbReference type="PIRNR" id="PIRNR006444"/>
    </source>
</evidence>
<dbReference type="UniPathway" id="UPA00930"/>
<keyword evidence="2" id="KW-0596">Phosphopantetheine</keyword>
<feature type="domain" description="AMP-dependent synthetase/ligase" evidence="12">
    <location>
        <begin position="71"/>
        <end position="282"/>
    </location>
</feature>
<dbReference type="EMBL" id="BLTE01000001">
    <property type="protein sequence ID" value="GFK92504.1"/>
    <property type="molecule type" value="Genomic_DNA"/>
</dbReference>
<evidence type="ECO:0000256" key="4">
    <source>
        <dbReference type="ARBA" id="ARBA00022598"/>
    </source>
</evidence>
<dbReference type="InterPro" id="IPR045851">
    <property type="entry name" value="AMP-bd_C_sf"/>
</dbReference>
<dbReference type="InterPro" id="IPR000873">
    <property type="entry name" value="AMP-dep_synth/lig_dom"/>
</dbReference>
<dbReference type="PANTHER" id="PTHR43439:SF2">
    <property type="entry name" value="ENZYME, PUTATIVE (JCVI)-RELATED"/>
    <property type="match status" value="1"/>
</dbReference>
<evidence type="ECO:0000313" key="14">
    <source>
        <dbReference type="EMBL" id="GFK92504.1"/>
    </source>
</evidence>
<comment type="similarity">
    <text evidence="7 11">Belongs to the phenylacetyl-CoA ligase family.</text>
</comment>
<evidence type="ECO:0000256" key="2">
    <source>
        <dbReference type="ARBA" id="ARBA00022450"/>
    </source>
</evidence>
<dbReference type="Gene3D" id="3.30.300.30">
    <property type="match status" value="1"/>
</dbReference>